<dbReference type="GO" id="GO:0003824">
    <property type="term" value="F:catalytic activity"/>
    <property type="evidence" value="ECO:0007669"/>
    <property type="project" value="InterPro"/>
</dbReference>
<evidence type="ECO:0000313" key="2">
    <source>
        <dbReference type="Proteomes" id="UP000540989"/>
    </source>
</evidence>
<dbReference type="SUPFAM" id="SSF74650">
    <property type="entry name" value="Galactose mutarotase-like"/>
    <property type="match status" value="1"/>
</dbReference>
<dbReference type="GO" id="GO:0030246">
    <property type="term" value="F:carbohydrate binding"/>
    <property type="evidence" value="ECO:0007669"/>
    <property type="project" value="InterPro"/>
</dbReference>
<comment type="caution">
    <text evidence="1">The sequence shown here is derived from an EMBL/GenBank/DDBJ whole genome shotgun (WGS) entry which is preliminary data.</text>
</comment>
<dbReference type="AlphaFoldDB" id="A0A7W7ZI22"/>
<dbReference type="InterPro" id="IPR014718">
    <property type="entry name" value="GH-type_carb-bd"/>
</dbReference>
<accession>A0A7W7ZI22</accession>
<dbReference type="Gene3D" id="2.70.98.10">
    <property type="match status" value="1"/>
</dbReference>
<dbReference type="RefSeq" id="WP_184222509.1">
    <property type="nucleotide sequence ID" value="NZ_JACHIP010000011.1"/>
</dbReference>
<dbReference type="EMBL" id="JACHIP010000011">
    <property type="protein sequence ID" value="MBB5060310.1"/>
    <property type="molecule type" value="Genomic_DNA"/>
</dbReference>
<dbReference type="Proteomes" id="UP000540989">
    <property type="component" value="Unassembled WGS sequence"/>
</dbReference>
<sequence>MSTYVLENSLLQVTVLPDCGGKISSLRSVRTGEEFILAPLQPSLALTANEHAFADFSLGDLGGFDECLPSVAPCAGINEESAVPDHGDLWRHPWTVESSSPQSITLVTSTSSRPLRFRRTARVEEDALILDYEIENISASPATWLWSAHPLLKVEVEDRICLPSEIAAVDVEYASIDTLAPSSTIAWPIAQSLSGETIDLSTVPPEDGVTAYKLFARMGVSGMATLYRPRLQQGLAFHFDPSKLPYLGLWMSAGAWPQSRQVRQYTVAIEPTTSPRDSLSDAVAEGSACVLAGGGRTAWKVSLQLLGASFPYSFPGQN</sequence>
<organism evidence="1 2">
    <name type="scientific">Granulicella aggregans</name>
    <dbReference type="NCBI Taxonomy" id="474949"/>
    <lineage>
        <taxon>Bacteria</taxon>
        <taxon>Pseudomonadati</taxon>
        <taxon>Acidobacteriota</taxon>
        <taxon>Terriglobia</taxon>
        <taxon>Terriglobales</taxon>
        <taxon>Acidobacteriaceae</taxon>
        <taxon>Granulicella</taxon>
    </lineage>
</organism>
<dbReference type="InterPro" id="IPR011013">
    <property type="entry name" value="Gal_mutarotase_sf_dom"/>
</dbReference>
<reference evidence="1 2" key="1">
    <citation type="submission" date="2020-08" db="EMBL/GenBank/DDBJ databases">
        <title>Genomic Encyclopedia of Type Strains, Phase IV (KMG-V): Genome sequencing to study the core and pangenomes of soil and plant-associated prokaryotes.</title>
        <authorList>
            <person name="Whitman W."/>
        </authorList>
    </citation>
    <scope>NUCLEOTIDE SEQUENCE [LARGE SCALE GENOMIC DNA]</scope>
    <source>
        <strain evidence="1 2">M8UP14</strain>
    </source>
</reference>
<gene>
    <name evidence="1" type="ORF">HDF16_005046</name>
</gene>
<name>A0A7W7ZI22_9BACT</name>
<evidence type="ECO:0000313" key="1">
    <source>
        <dbReference type="EMBL" id="MBB5060310.1"/>
    </source>
</evidence>
<keyword evidence="2" id="KW-1185">Reference proteome</keyword>
<protein>
    <submittedName>
        <fullName evidence="1">Galactose mutarotase-like enzyme</fullName>
    </submittedName>
</protein>
<proteinExistence type="predicted"/>
<dbReference type="GO" id="GO:0005975">
    <property type="term" value="P:carbohydrate metabolic process"/>
    <property type="evidence" value="ECO:0007669"/>
    <property type="project" value="InterPro"/>
</dbReference>